<accession>A0ABT8KR09</accession>
<dbReference type="Proteomes" id="UP001172082">
    <property type="component" value="Unassembled WGS sequence"/>
</dbReference>
<name>A0ABT8KR09_9BACT</name>
<organism evidence="1 2">
    <name type="scientific">Splendidivirga corallicola</name>
    <dbReference type="NCBI Taxonomy" id="3051826"/>
    <lineage>
        <taxon>Bacteria</taxon>
        <taxon>Pseudomonadati</taxon>
        <taxon>Bacteroidota</taxon>
        <taxon>Cytophagia</taxon>
        <taxon>Cytophagales</taxon>
        <taxon>Splendidivirgaceae</taxon>
        <taxon>Splendidivirga</taxon>
    </lineage>
</organism>
<reference evidence="1" key="1">
    <citation type="submission" date="2023-06" db="EMBL/GenBank/DDBJ databases">
        <title>Genomic of Parafulvivirga corallium.</title>
        <authorList>
            <person name="Wang G."/>
        </authorList>
    </citation>
    <scope>NUCLEOTIDE SEQUENCE</scope>
    <source>
        <strain evidence="1">BMA10</strain>
    </source>
</reference>
<evidence type="ECO:0000313" key="1">
    <source>
        <dbReference type="EMBL" id="MDN5202613.1"/>
    </source>
</evidence>
<comment type="caution">
    <text evidence="1">The sequence shown here is derived from an EMBL/GenBank/DDBJ whole genome shotgun (WGS) entry which is preliminary data.</text>
</comment>
<keyword evidence="2" id="KW-1185">Reference proteome</keyword>
<dbReference type="EMBL" id="JAUJEA010000005">
    <property type="protein sequence ID" value="MDN5202613.1"/>
    <property type="molecule type" value="Genomic_DNA"/>
</dbReference>
<evidence type="ECO:0008006" key="3">
    <source>
        <dbReference type="Google" id="ProtNLM"/>
    </source>
</evidence>
<gene>
    <name evidence="1" type="ORF">QQ008_14590</name>
</gene>
<proteinExistence type="predicted"/>
<evidence type="ECO:0000313" key="2">
    <source>
        <dbReference type="Proteomes" id="UP001172082"/>
    </source>
</evidence>
<dbReference type="RefSeq" id="WP_346752637.1">
    <property type="nucleotide sequence ID" value="NZ_JAUJEA010000005.1"/>
</dbReference>
<protein>
    <recommendedName>
        <fullName evidence="3">PorV/PorQ family protein</fullName>
    </recommendedName>
</protein>
<sequence>MSTRLLLTGYIVLVPLCVFSQSGTFSLGAKASGQGYATVALTDEWSVFNNPGGISEIKDVTSLFSYKNRFNLSALKEVSAGLILPLKSSSIGLTTYSFGDIHFRKQAAGLAYSSKVGIMNFGVKLSYFHFSIADHGSKGLVLFEIGGIARISKKIQFGMHIFNPNLAGTDVLENEESKPTLRVGSSYIPHKSLRLSMEVQKSLTIKTNYKIGMEYEVFPNFLARIGITSRPTQIHYGVGYHTKRLNVDYALSSHLVLGISHQIGVSYHFFKK</sequence>